<evidence type="ECO:0000259" key="1">
    <source>
        <dbReference type="Pfam" id="PF13302"/>
    </source>
</evidence>
<dbReference type="InterPro" id="IPR016181">
    <property type="entry name" value="Acyl_CoA_acyltransferase"/>
</dbReference>
<feature type="domain" description="N-acetyltransferase" evidence="1">
    <location>
        <begin position="22"/>
        <end position="150"/>
    </location>
</feature>
<dbReference type="Proteomes" id="UP001150238">
    <property type="component" value="Unassembled WGS sequence"/>
</dbReference>
<dbReference type="EMBL" id="JANVFS010000042">
    <property type="protein sequence ID" value="KAJ4467208.1"/>
    <property type="molecule type" value="Genomic_DNA"/>
</dbReference>
<dbReference type="Gene3D" id="3.40.630.30">
    <property type="match status" value="1"/>
</dbReference>
<dbReference type="Pfam" id="PF13302">
    <property type="entry name" value="Acetyltransf_3"/>
    <property type="match status" value="1"/>
</dbReference>
<protein>
    <recommendedName>
        <fullName evidence="1">N-acetyltransferase domain-containing protein</fullName>
    </recommendedName>
</protein>
<evidence type="ECO:0000313" key="2">
    <source>
        <dbReference type="EMBL" id="KAJ4467208.1"/>
    </source>
</evidence>
<comment type="caution">
    <text evidence="2">The sequence shown here is derived from an EMBL/GenBank/DDBJ whole genome shotgun (WGS) entry which is preliminary data.</text>
</comment>
<dbReference type="AlphaFoldDB" id="A0A9W8ZUE1"/>
<accession>A0A9W8ZUE1</accession>
<sequence>MFIDIITQASEITSRTGRIKLIQPVGENDSAFFSLHSHFEERRYLEFHPASVTPAGNVGKFRRGLHRGFASAVHEFHVLQCQPNGLSSSIGWTWVHRIDTIEKSCEAGIVVKRGGYTSDILYTLFSYVFEELQLHRVCIKTENDNLEMRGWLEIRAGAKLEIKEREAWTDLINGGYCNVVGYGILDWEWQNRIKTVLESRLGL</sequence>
<dbReference type="GO" id="GO:0016747">
    <property type="term" value="F:acyltransferase activity, transferring groups other than amino-acyl groups"/>
    <property type="evidence" value="ECO:0007669"/>
    <property type="project" value="InterPro"/>
</dbReference>
<gene>
    <name evidence="2" type="ORF">C8J55DRAFT_526400</name>
</gene>
<evidence type="ECO:0000313" key="3">
    <source>
        <dbReference type="Proteomes" id="UP001150238"/>
    </source>
</evidence>
<dbReference type="SUPFAM" id="SSF55729">
    <property type="entry name" value="Acyl-CoA N-acyltransferases (Nat)"/>
    <property type="match status" value="1"/>
</dbReference>
<reference evidence="2" key="1">
    <citation type="submission" date="2022-08" db="EMBL/GenBank/DDBJ databases">
        <authorList>
            <consortium name="DOE Joint Genome Institute"/>
            <person name="Min B."/>
            <person name="Riley R."/>
            <person name="Sierra-Patev S."/>
            <person name="Naranjo-Ortiz M."/>
            <person name="Looney B."/>
            <person name="Konkel Z."/>
            <person name="Slot J.C."/>
            <person name="Sakamoto Y."/>
            <person name="Steenwyk J.L."/>
            <person name="Rokas A."/>
            <person name="Carro J."/>
            <person name="Camarero S."/>
            <person name="Ferreira P."/>
            <person name="Molpeceres G."/>
            <person name="Ruiz-Duenas F.J."/>
            <person name="Serrano A."/>
            <person name="Henrissat B."/>
            <person name="Drula E."/>
            <person name="Hughes K.W."/>
            <person name="Mata J.L."/>
            <person name="Ishikawa N.K."/>
            <person name="Vargas-Isla R."/>
            <person name="Ushijima S."/>
            <person name="Smith C.A."/>
            <person name="Ahrendt S."/>
            <person name="Andreopoulos W."/>
            <person name="He G."/>
            <person name="Labutti K."/>
            <person name="Lipzen A."/>
            <person name="Ng V."/>
            <person name="Sandor L."/>
            <person name="Barry K."/>
            <person name="Martinez A.T."/>
            <person name="Xiao Y."/>
            <person name="Gibbons J.G."/>
            <person name="Terashima K."/>
            <person name="Hibbett D.S."/>
            <person name="Grigoriev I.V."/>
        </authorList>
    </citation>
    <scope>NUCLEOTIDE SEQUENCE</scope>
    <source>
        <strain evidence="2">Sp2 HRB7682 ss15</strain>
    </source>
</reference>
<name>A0A9W8ZUE1_9AGAR</name>
<dbReference type="InterPro" id="IPR000182">
    <property type="entry name" value="GNAT_dom"/>
</dbReference>
<organism evidence="2 3">
    <name type="scientific">Lentinula lateritia</name>
    <dbReference type="NCBI Taxonomy" id="40482"/>
    <lineage>
        <taxon>Eukaryota</taxon>
        <taxon>Fungi</taxon>
        <taxon>Dikarya</taxon>
        <taxon>Basidiomycota</taxon>
        <taxon>Agaricomycotina</taxon>
        <taxon>Agaricomycetes</taxon>
        <taxon>Agaricomycetidae</taxon>
        <taxon>Agaricales</taxon>
        <taxon>Marasmiineae</taxon>
        <taxon>Omphalotaceae</taxon>
        <taxon>Lentinula</taxon>
    </lineage>
</organism>
<reference evidence="2" key="2">
    <citation type="journal article" date="2023" name="Proc. Natl. Acad. Sci. U.S.A.">
        <title>A global phylogenomic analysis of the shiitake genus Lentinula.</title>
        <authorList>
            <person name="Sierra-Patev S."/>
            <person name="Min B."/>
            <person name="Naranjo-Ortiz M."/>
            <person name="Looney B."/>
            <person name="Konkel Z."/>
            <person name="Slot J.C."/>
            <person name="Sakamoto Y."/>
            <person name="Steenwyk J.L."/>
            <person name="Rokas A."/>
            <person name="Carro J."/>
            <person name="Camarero S."/>
            <person name="Ferreira P."/>
            <person name="Molpeceres G."/>
            <person name="Ruiz-Duenas F.J."/>
            <person name="Serrano A."/>
            <person name="Henrissat B."/>
            <person name="Drula E."/>
            <person name="Hughes K.W."/>
            <person name="Mata J.L."/>
            <person name="Ishikawa N.K."/>
            <person name="Vargas-Isla R."/>
            <person name="Ushijima S."/>
            <person name="Smith C.A."/>
            <person name="Donoghue J."/>
            <person name="Ahrendt S."/>
            <person name="Andreopoulos W."/>
            <person name="He G."/>
            <person name="LaButti K."/>
            <person name="Lipzen A."/>
            <person name="Ng V."/>
            <person name="Riley R."/>
            <person name="Sandor L."/>
            <person name="Barry K."/>
            <person name="Martinez A.T."/>
            <person name="Xiao Y."/>
            <person name="Gibbons J.G."/>
            <person name="Terashima K."/>
            <person name="Grigoriev I.V."/>
            <person name="Hibbett D."/>
        </authorList>
    </citation>
    <scope>NUCLEOTIDE SEQUENCE</scope>
    <source>
        <strain evidence="2">Sp2 HRB7682 ss15</strain>
    </source>
</reference>
<proteinExistence type="predicted"/>